<protein>
    <submittedName>
        <fullName evidence="1">Uncharacterized protein</fullName>
    </submittedName>
</protein>
<keyword evidence="2" id="KW-1185">Reference proteome</keyword>
<comment type="caution">
    <text evidence="1">The sequence shown here is derived from an EMBL/GenBank/DDBJ whole genome shotgun (WGS) entry which is preliminary data.</text>
</comment>
<dbReference type="EMBL" id="NDXW01000010">
    <property type="protein sequence ID" value="RDH41317.1"/>
    <property type="molecule type" value="Genomic_DNA"/>
</dbReference>
<dbReference type="Proteomes" id="UP000257039">
    <property type="component" value="Unassembled WGS sequence"/>
</dbReference>
<accession>A0A4P9VGT5</accession>
<dbReference type="RefSeq" id="WP_094789944.1">
    <property type="nucleotide sequence ID" value="NZ_JAEVHG010000035.1"/>
</dbReference>
<evidence type="ECO:0000313" key="1">
    <source>
        <dbReference type="EMBL" id="RDH41317.1"/>
    </source>
</evidence>
<gene>
    <name evidence="1" type="ORF">B9G39_29040</name>
</gene>
<dbReference type="AlphaFoldDB" id="A0A4P9VGT5"/>
<reference evidence="1 2" key="1">
    <citation type="submission" date="2017-04" db="EMBL/GenBank/DDBJ databases">
        <title>Draft genome sequence of Zooshikella ganghwensis VG4 isolated from Red Sea sediments.</title>
        <authorList>
            <person name="Rehman Z."/>
            <person name="Alam I."/>
            <person name="Kamau A."/>
            <person name="Bajic V."/>
            <person name="Leiknes T."/>
        </authorList>
    </citation>
    <scope>NUCLEOTIDE SEQUENCE [LARGE SCALE GENOMIC DNA]</scope>
    <source>
        <strain evidence="1 2">VG4</strain>
    </source>
</reference>
<organism evidence="1 2">
    <name type="scientific">Zooshikella ganghwensis</name>
    <dbReference type="NCBI Taxonomy" id="202772"/>
    <lineage>
        <taxon>Bacteria</taxon>
        <taxon>Pseudomonadati</taxon>
        <taxon>Pseudomonadota</taxon>
        <taxon>Gammaproteobacteria</taxon>
        <taxon>Oceanospirillales</taxon>
        <taxon>Zooshikellaceae</taxon>
        <taxon>Zooshikella</taxon>
    </lineage>
</organism>
<evidence type="ECO:0000313" key="2">
    <source>
        <dbReference type="Proteomes" id="UP000257039"/>
    </source>
</evidence>
<name>A0A4P9VGT5_9GAMM</name>
<proteinExistence type="predicted"/>
<sequence>MIDRDARNKLSELIRSLSAGIITNDEFEDALPHSKDAAVWEVFSHGAWCLYSDLKEYKLKGKDALAEDDRSIVARWILFLKSDNEYTWPSASFREQFLKTISLGVFGQSTLDKWHEHGDVSSWPFTSINQLNEAKLGKGYLGTKNT</sequence>